<gene>
    <name evidence="2" type="ORF">PVAP13_7NG020051</name>
</gene>
<reference evidence="2" key="1">
    <citation type="submission" date="2020-05" db="EMBL/GenBank/DDBJ databases">
        <title>WGS assembly of Panicum virgatum.</title>
        <authorList>
            <person name="Lovell J.T."/>
            <person name="Jenkins J."/>
            <person name="Shu S."/>
            <person name="Juenger T.E."/>
            <person name="Schmutz J."/>
        </authorList>
    </citation>
    <scope>NUCLEOTIDE SEQUENCE</scope>
    <source>
        <strain evidence="2">AP13</strain>
    </source>
</reference>
<protein>
    <submittedName>
        <fullName evidence="2">Uncharacterized protein</fullName>
    </submittedName>
</protein>
<evidence type="ECO:0000313" key="3">
    <source>
        <dbReference type="Proteomes" id="UP000823388"/>
    </source>
</evidence>
<evidence type="ECO:0000313" key="2">
    <source>
        <dbReference type="EMBL" id="KAG2565387.1"/>
    </source>
</evidence>
<comment type="caution">
    <text evidence="2">The sequence shown here is derived from an EMBL/GenBank/DDBJ whole genome shotgun (WGS) entry which is preliminary data.</text>
</comment>
<dbReference type="EMBL" id="CM029050">
    <property type="protein sequence ID" value="KAG2565387.1"/>
    <property type="molecule type" value="Genomic_DNA"/>
</dbReference>
<dbReference type="AlphaFoldDB" id="A0A8T0PSL9"/>
<feature type="compositionally biased region" description="Pro residues" evidence="1">
    <location>
        <begin position="1"/>
        <end position="11"/>
    </location>
</feature>
<accession>A0A8T0PSL9</accession>
<proteinExistence type="predicted"/>
<feature type="region of interest" description="Disordered" evidence="1">
    <location>
        <begin position="1"/>
        <end position="22"/>
    </location>
</feature>
<dbReference type="Proteomes" id="UP000823388">
    <property type="component" value="Chromosome 7N"/>
</dbReference>
<feature type="compositionally biased region" description="Basic and acidic residues" evidence="1">
    <location>
        <begin position="216"/>
        <end position="228"/>
    </location>
</feature>
<keyword evidence="3" id="KW-1185">Reference proteome</keyword>
<organism evidence="2 3">
    <name type="scientific">Panicum virgatum</name>
    <name type="common">Blackwell switchgrass</name>
    <dbReference type="NCBI Taxonomy" id="38727"/>
    <lineage>
        <taxon>Eukaryota</taxon>
        <taxon>Viridiplantae</taxon>
        <taxon>Streptophyta</taxon>
        <taxon>Embryophyta</taxon>
        <taxon>Tracheophyta</taxon>
        <taxon>Spermatophyta</taxon>
        <taxon>Magnoliopsida</taxon>
        <taxon>Liliopsida</taxon>
        <taxon>Poales</taxon>
        <taxon>Poaceae</taxon>
        <taxon>PACMAD clade</taxon>
        <taxon>Panicoideae</taxon>
        <taxon>Panicodae</taxon>
        <taxon>Paniceae</taxon>
        <taxon>Panicinae</taxon>
        <taxon>Panicum</taxon>
        <taxon>Panicum sect. Hiantes</taxon>
    </lineage>
</organism>
<evidence type="ECO:0000256" key="1">
    <source>
        <dbReference type="SAM" id="MobiDB-lite"/>
    </source>
</evidence>
<sequence length="274" mass="29352">MLAHAPVPPRYGPASHGGHAHTQPAAGLACMRTNQHRPRTRPCLATARTPCLACPRTTLSYPAALASPPSQFGLAGTPRSGHAADSTFRAPVSAHGQPTSPLALRTVPQASPLAAHPSLVKEADVPRPRRRTRAATCAAEPRSTLPFWAARDALVIEGTPPSLDPAAEAVEDEEPLPQGAREPAAAAAWTGRTTRPEAASSPPLEPGGPIRWRKGAARDQSKEEEKRRNGPPVPHRPKNRPRREEEEKKWRWAACTRAGTSVLSRTEPACEPRT</sequence>
<feature type="region of interest" description="Disordered" evidence="1">
    <location>
        <begin position="159"/>
        <end position="274"/>
    </location>
</feature>
<name>A0A8T0PSL9_PANVG</name>